<sequence>MACWQDDNKVLSQKIASLEAKILESLSQEVNGNKIQGQDNDKFDWLDLDPSQDAVAPVWGGMLYHGQYRAAQMAYKVAIGLLSVALNLSEISAQHVHTAAIRDGSSREQLRSDPLSLLQTPALTRPWTCPFKPVPTIALLSTSRPSPKPSTGATFPVGVVWDPASQIQLPLCSWSSMPPNSQLAKSQMLVILVHTGLRLDGNPYPMEIYNPPVINI</sequence>
<accession>A0ACC2SD78</accession>
<protein>
    <submittedName>
        <fullName evidence="1">Uncharacterized protein</fullName>
    </submittedName>
</protein>
<evidence type="ECO:0000313" key="1">
    <source>
        <dbReference type="EMBL" id="KAJ9060252.1"/>
    </source>
</evidence>
<dbReference type="EMBL" id="QTSX02005221">
    <property type="protein sequence ID" value="KAJ9060252.1"/>
    <property type="molecule type" value="Genomic_DNA"/>
</dbReference>
<keyword evidence="2" id="KW-1185">Reference proteome</keyword>
<reference evidence="1" key="1">
    <citation type="submission" date="2022-04" db="EMBL/GenBank/DDBJ databases">
        <title>Genome of the entomopathogenic fungus Entomophthora muscae.</title>
        <authorList>
            <person name="Elya C."/>
            <person name="Lovett B.R."/>
            <person name="Lee E."/>
            <person name="Macias A.M."/>
            <person name="Hajek A.E."/>
            <person name="De Bivort B.L."/>
            <person name="Kasson M.T."/>
            <person name="De Fine Licht H.H."/>
            <person name="Stajich J.E."/>
        </authorList>
    </citation>
    <scope>NUCLEOTIDE SEQUENCE</scope>
    <source>
        <strain evidence="1">Berkeley</strain>
    </source>
</reference>
<name>A0ACC2SD78_9FUNG</name>
<proteinExistence type="predicted"/>
<gene>
    <name evidence="1" type="ORF">DSO57_1032859</name>
</gene>
<comment type="caution">
    <text evidence="1">The sequence shown here is derived from an EMBL/GenBank/DDBJ whole genome shotgun (WGS) entry which is preliminary data.</text>
</comment>
<organism evidence="1 2">
    <name type="scientific">Entomophthora muscae</name>
    <dbReference type="NCBI Taxonomy" id="34485"/>
    <lineage>
        <taxon>Eukaryota</taxon>
        <taxon>Fungi</taxon>
        <taxon>Fungi incertae sedis</taxon>
        <taxon>Zoopagomycota</taxon>
        <taxon>Entomophthoromycotina</taxon>
        <taxon>Entomophthoromycetes</taxon>
        <taxon>Entomophthorales</taxon>
        <taxon>Entomophthoraceae</taxon>
        <taxon>Entomophthora</taxon>
    </lineage>
</organism>
<dbReference type="Proteomes" id="UP001165960">
    <property type="component" value="Unassembled WGS sequence"/>
</dbReference>
<evidence type="ECO:0000313" key="2">
    <source>
        <dbReference type="Proteomes" id="UP001165960"/>
    </source>
</evidence>